<accession>A0A0X3NSC3</accession>
<dbReference type="Pfam" id="PF00069">
    <property type="entry name" value="Pkinase"/>
    <property type="match status" value="1"/>
</dbReference>
<sequence length="332" mass="36298">MRLSSLKPQGFLSNGCFSAVWSAKCGEAKELGARYDLAVKVLYNFYAANSEGEDIVAAGSPHFTDGHKISSIPVHWHLLNKQVKRECGLRPAAYHPNIVPVWKKFFDRAPPAPKPVGTSSASEVSSIQSWQKADQFREGFGGRPVTCYLVMPKFDATLDDMLYYKWSPSITTSTALQSSSPRHSSSSSSIAFSPDYCLPVEEAVPLLAQIFEAIAELELSGVAHRDLKPSNVLIRSRFSRPNITGALNDDELELANCRLQAALTDFGCAIETGRGQEKTLSSTDLISHSGNTILWPPEVAEHFASHTGGLNPEKYSRADLWSAATIAYQVFG</sequence>
<dbReference type="Gene3D" id="1.10.510.10">
    <property type="entry name" value="Transferase(Phosphotransferase) domain 1"/>
    <property type="match status" value="1"/>
</dbReference>
<dbReference type="AlphaFoldDB" id="A0A0X3NSC3"/>
<dbReference type="InterPro" id="IPR000719">
    <property type="entry name" value="Prot_kinase_dom"/>
</dbReference>
<dbReference type="InterPro" id="IPR008271">
    <property type="entry name" value="Ser/Thr_kinase_AS"/>
</dbReference>
<protein>
    <submittedName>
        <fullName evidence="2">Serine/threonine-protein kinase PINK1</fullName>
    </submittedName>
    <submittedName>
        <fullName evidence="3">Serine/threonine-protein kinase pink-1</fullName>
    </submittedName>
</protein>
<dbReference type="PROSITE" id="PS50011">
    <property type="entry name" value="PROTEIN_KINASE_DOM"/>
    <property type="match status" value="1"/>
</dbReference>
<keyword evidence="2" id="KW-0418">Kinase</keyword>
<dbReference type="EMBL" id="GEEE01012277">
    <property type="protein sequence ID" value="JAP50948.1"/>
    <property type="molecule type" value="Transcribed_RNA"/>
</dbReference>
<dbReference type="GO" id="GO:0005634">
    <property type="term" value="C:nucleus"/>
    <property type="evidence" value="ECO:0007669"/>
    <property type="project" value="TreeGrafter"/>
</dbReference>
<dbReference type="GO" id="GO:0004674">
    <property type="term" value="F:protein serine/threonine kinase activity"/>
    <property type="evidence" value="ECO:0007669"/>
    <property type="project" value="TreeGrafter"/>
</dbReference>
<dbReference type="EMBL" id="GEEE01011440">
    <property type="protein sequence ID" value="JAP51785.1"/>
    <property type="molecule type" value="Transcribed_RNA"/>
</dbReference>
<evidence type="ECO:0000259" key="1">
    <source>
        <dbReference type="PROSITE" id="PS50011"/>
    </source>
</evidence>
<dbReference type="PANTHER" id="PTHR44167:SF24">
    <property type="entry name" value="SERINE_THREONINE-PROTEIN KINASE CHK2"/>
    <property type="match status" value="1"/>
</dbReference>
<reference evidence="2" key="1">
    <citation type="submission" date="2016-01" db="EMBL/GenBank/DDBJ databases">
        <title>Reference transcriptome for the parasite Schistocephalus solidus: insights into the molecular evolution of parasitism.</title>
        <authorList>
            <person name="Hebert F.O."/>
            <person name="Grambauer S."/>
            <person name="Barber I."/>
            <person name="Landry C.R."/>
            <person name="Aubin-Horth N."/>
        </authorList>
    </citation>
    <scope>NUCLEOTIDE SEQUENCE</scope>
</reference>
<dbReference type="GO" id="GO:0044773">
    <property type="term" value="P:mitotic DNA damage checkpoint signaling"/>
    <property type="evidence" value="ECO:0007669"/>
    <property type="project" value="TreeGrafter"/>
</dbReference>
<dbReference type="GO" id="GO:0005524">
    <property type="term" value="F:ATP binding"/>
    <property type="evidence" value="ECO:0007669"/>
    <property type="project" value="InterPro"/>
</dbReference>
<organism evidence="2">
    <name type="scientific">Schistocephalus solidus</name>
    <name type="common">Tapeworm</name>
    <dbReference type="NCBI Taxonomy" id="70667"/>
    <lineage>
        <taxon>Eukaryota</taxon>
        <taxon>Metazoa</taxon>
        <taxon>Spiralia</taxon>
        <taxon>Lophotrochozoa</taxon>
        <taxon>Platyhelminthes</taxon>
        <taxon>Cestoda</taxon>
        <taxon>Eucestoda</taxon>
        <taxon>Diphyllobothriidea</taxon>
        <taxon>Diphyllobothriidae</taxon>
        <taxon>Schistocephalus</taxon>
    </lineage>
</organism>
<evidence type="ECO:0000313" key="3">
    <source>
        <dbReference type="EMBL" id="JAP50948.1"/>
    </source>
</evidence>
<feature type="domain" description="Protein kinase" evidence="1">
    <location>
        <begin position="6"/>
        <end position="332"/>
    </location>
</feature>
<dbReference type="PROSITE" id="PS00108">
    <property type="entry name" value="PROTEIN_KINASE_ST"/>
    <property type="match status" value="1"/>
</dbReference>
<dbReference type="EMBL" id="GEEE01017522">
    <property type="protein sequence ID" value="JAP45703.1"/>
    <property type="molecule type" value="Transcribed_RNA"/>
</dbReference>
<dbReference type="InterPro" id="IPR011009">
    <property type="entry name" value="Kinase-like_dom_sf"/>
</dbReference>
<name>A0A0X3NSC3_SCHSO</name>
<keyword evidence="2" id="KW-0808">Transferase</keyword>
<gene>
    <name evidence="2" type="primary">PINK1</name>
    <name evidence="2" type="ORF">TR165543</name>
</gene>
<evidence type="ECO:0000313" key="2">
    <source>
        <dbReference type="EMBL" id="JAP42253.1"/>
    </source>
</evidence>
<dbReference type="SUPFAM" id="SSF56112">
    <property type="entry name" value="Protein kinase-like (PK-like)"/>
    <property type="match status" value="1"/>
</dbReference>
<dbReference type="EMBL" id="GEEE01020972">
    <property type="protein sequence ID" value="JAP42253.1"/>
    <property type="molecule type" value="Transcribed_RNA"/>
</dbReference>
<dbReference type="PANTHER" id="PTHR44167">
    <property type="entry name" value="OVARIAN-SPECIFIC SERINE/THREONINE-PROTEIN KINASE LOK-RELATED"/>
    <property type="match status" value="1"/>
</dbReference>
<proteinExistence type="predicted"/>